<evidence type="ECO:0000256" key="3">
    <source>
        <dbReference type="ARBA" id="ARBA00022490"/>
    </source>
</evidence>
<dbReference type="InterPro" id="IPR022630">
    <property type="entry name" value="S-AdoMet_synt_C"/>
</dbReference>
<comment type="function">
    <text evidence="11">Catalyzes the formation of S-adenosylmethionine from methionine and ATP.</text>
</comment>
<dbReference type="Pfam" id="PF02772">
    <property type="entry name" value="S-AdoMet_synt_M"/>
    <property type="match status" value="1"/>
</dbReference>
<dbReference type="PROSITE" id="PS00377">
    <property type="entry name" value="ADOMET_SYNTHASE_2"/>
    <property type="match status" value="1"/>
</dbReference>
<dbReference type="NCBIfam" id="TIGR01034">
    <property type="entry name" value="metK"/>
    <property type="match status" value="1"/>
</dbReference>
<evidence type="ECO:0000259" key="13">
    <source>
        <dbReference type="Pfam" id="PF00438"/>
    </source>
</evidence>
<dbReference type="PROSITE" id="PS00376">
    <property type="entry name" value="ADOMET_SYNTHASE_1"/>
    <property type="match status" value="1"/>
</dbReference>
<comment type="cofactor">
    <cofactor evidence="11">
        <name>K(+)</name>
        <dbReference type="ChEBI" id="CHEBI:29103"/>
    </cofactor>
    <text evidence="11">Binds 1 potassium ion per subunit. The potassium ion interacts primarily with the substrate.</text>
</comment>
<feature type="domain" description="S-adenosylmethionine synthetase C-terminal" evidence="15">
    <location>
        <begin position="252"/>
        <end position="392"/>
    </location>
</feature>
<dbReference type="PANTHER" id="PTHR11964">
    <property type="entry name" value="S-ADENOSYLMETHIONINE SYNTHETASE"/>
    <property type="match status" value="1"/>
</dbReference>
<keyword evidence="3" id="KW-0963">Cytoplasm</keyword>
<dbReference type="GO" id="GO:0004478">
    <property type="term" value="F:methionine adenosyltransferase activity"/>
    <property type="evidence" value="ECO:0007669"/>
    <property type="project" value="UniProtKB-EC"/>
</dbReference>
<dbReference type="EC" id="2.5.1.6" evidence="11"/>
<evidence type="ECO:0000256" key="6">
    <source>
        <dbReference type="ARBA" id="ARBA00022723"/>
    </source>
</evidence>
<feature type="domain" description="S-adenosylmethionine synthetase N-terminal" evidence="13">
    <location>
        <begin position="17"/>
        <end position="112"/>
    </location>
</feature>
<dbReference type="FunFam" id="3.30.300.10:FF:000003">
    <property type="entry name" value="S-adenosylmethionine synthase"/>
    <property type="match status" value="1"/>
</dbReference>
<gene>
    <name evidence="16" type="ORF">BSTOLATCC_MIC63880</name>
</gene>
<dbReference type="PIRSF" id="PIRSF000497">
    <property type="entry name" value="MAT"/>
    <property type="match status" value="1"/>
</dbReference>
<keyword evidence="9 11" id="KW-0460">Magnesium</keyword>
<feature type="domain" description="S-adenosylmethionine synthetase central" evidence="14">
    <location>
        <begin position="128"/>
        <end position="249"/>
    </location>
</feature>
<evidence type="ECO:0000256" key="7">
    <source>
        <dbReference type="ARBA" id="ARBA00022741"/>
    </source>
</evidence>
<comment type="caution">
    <text evidence="16">The sequence shown here is derived from an EMBL/GenBank/DDBJ whole genome shotgun (WGS) entry which is preliminary data.</text>
</comment>
<dbReference type="FunFam" id="3.30.300.10:FF:000004">
    <property type="entry name" value="S-adenosylmethionine synthase"/>
    <property type="match status" value="1"/>
</dbReference>
<keyword evidence="6 11" id="KW-0479">Metal-binding</keyword>
<dbReference type="Pfam" id="PF02773">
    <property type="entry name" value="S-AdoMet_synt_C"/>
    <property type="match status" value="1"/>
</dbReference>
<comment type="cofactor">
    <cofactor evidence="11">
        <name>Mg(2+)</name>
        <dbReference type="ChEBI" id="CHEBI:18420"/>
    </cofactor>
    <text evidence="11">Binds 2 magnesium ions per subunit. The magnesium ions interact primarily with the substrate.</text>
</comment>
<keyword evidence="7 11" id="KW-0547">Nucleotide-binding</keyword>
<comment type="similarity">
    <text evidence="2 12">Belongs to the AdoMet synthase family.</text>
</comment>
<name>A0AAU9K8T6_9CILI</name>
<dbReference type="Gene3D" id="3.30.300.10">
    <property type="match status" value="3"/>
</dbReference>
<evidence type="ECO:0000256" key="12">
    <source>
        <dbReference type="RuleBase" id="RU004462"/>
    </source>
</evidence>
<evidence type="ECO:0000256" key="10">
    <source>
        <dbReference type="ARBA" id="ARBA00022958"/>
    </source>
</evidence>
<protein>
    <recommendedName>
        <fullName evidence="11">S-adenosylmethionine synthase</fullName>
        <ecNumber evidence="11">2.5.1.6</ecNumber>
    </recommendedName>
</protein>
<dbReference type="GO" id="GO:0006556">
    <property type="term" value="P:S-adenosylmethionine biosynthetic process"/>
    <property type="evidence" value="ECO:0007669"/>
    <property type="project" value="InterPro"/>
</dbReference>
<dbReference type="GO" id="GO:0006730">
    <property type="term" value="P:one-carbon metabolic process"/>
    <property type="evidence" value="ECO:0007669"/>
    <property type="project" value="UniProtKB-KW"/>
</dbReference>
<dbReference type="HAMAP" id="MF_00086">
    <property type="entry name" value="S_AdoMet_synth1"/>
    <property type="match status" value="1"/>
</dbReference>
<sequence>MSTGYLTPIIQLPPGHFLYSSESVNEGHPDKLCDQISDAVVDACLAQDPNSKVACKSCTKTNLVMIFGEITTSAVVNYQEVVRNTLRQIGYDSDEKGIDCNNCEVKVVLEQQDSEIADAVHRNKAIEDIGAGDQGLMFGYATNETPECMPLSHKLATHLGIRLRDLRKNGTLTWLRPDGKTQVTVEYRKEGGLVIPVRVHTILISTQHEPWVTNEQIRSDLMNHVIIPVVPAQYLDERTIYHLNPSNSFTSGGPKGDAGLTGRKIIIDTYGGWGHHGGGAFSGKDPTKVDRSAAYAARWIAKSLVKGGFCDRVNIQVSYSIGIAYPLSVTLDSYGTAKDGKTDEDLLHIVLKNFDLRPGCIIRDLRLNRPIYQKTASYGHFGREGDSDFSWEIPKDLSHEK</sequence>
<comment type="pathway">
    <text evidence="1 11">Amino-acid biosynthesis; S-adenosyl-L-methionine biosynthesis; S-adenosyl-L-methionine from L-methionine: step 1/1.</text>
</comment>
<proteinExistence type="inferred from homology"/>
<evidence type="ECO:0000256" key="9">
    <source>
        <dbReference type="ARBA" id="ARBA00022842"/>
    </source>
</evidence>
<evidence type="ECO:0000313" key="16">
    <source>
        <dbReference type="EMBL" id="CAG9335407.1"/>
    </source>
</evidence>
<dbReference type="InterPro" id="IPR022628">
    <property type="entry name" value="S-AdoMet_synt_N"/>
</dbReference>
<keyword evidence="5 11" id="KW-0808">Transferase</keyword>
<dbReference type="InterPro" id="IPR002133">
    <property type="entry name" value="S-AdoMet_synthetase"/>
</dbReference>
<evidence type="ECO:0000256" key="4">
    <source>
        <dbReference type="ARBA" id="ARBA00022563"/>
    </source>
</evidence>
<keyword evidence="17" id="KW-1185">Reference proteome</keyword>
<evidence type="ECO:0000256" key="1">
    <source>
        <dbReference type="ARBA" id="ARBA00005224"/>
    </source>
</evidence>
<dbReference type="InterPro" id="IPR022636">
    <property type="entry name" value="S-AdoMet_synthetase_sfam"/>
</dbReference>
<evidence type="ECO:0000259" key="15">
    <source>
        <dbReference type="Pfam" id="PF02773"/>
    </source>
</evidence>
<keyword evidence="8 11" id="KW-0067">ATP-binding</keyword>
<dbReference type="GO" id="GO:0046872">
    <property type="term" value="F:metal ion binding"/>
    <property type="evidence" value="ECO:0007669"/>
    <property type="project" value="UniProtKB-KW"/>
</dbReference>
<dbReference type="InterPro" id="IPR022629">
    <property type="entry name" value="S-AdoMet_synt_central"/>
</dbReference>
<organism evidence="16 17">
    <name type="scientific">Blepharisma stoltei</name>
    <dbReference type="NCBI Taxonomy" id="1481888"/>
    <lineage>
        <taxon>Eukaryota</taxon>
        <taxon>Sar</taxon>
        <taxon>Alveolata</taxon>
        <taxon>Ciliophora</taxon>
        <taxon>Postciliodesmatophora</taxon>
        <taxon>Heterotrichea</taxon>
        <taxon>Heterotrichida</taxon>
        <taxon>Blepharismidae</taxon>
        <taxon>Blepharisma</taxon>
    </lineage>
</organism>
<evidence type="ECO:0000256" key="5">
    <source>
        <dbReference type="ARBA" id="ARBA00022679"/>
    </source>
</evidence>
<dbReference type="Pfam" id="PF00438">
    <property type="entry name" value="S-AdoMet_synt_N"/>
    <property type="match status" value="1"/>
</dbReference>
<dbReference type="FunFam" id="3.30.300.10:FF:000011">
    <property type="entry name" value="S-adenosylmethionine synthase"/>
    <property type="match status" value="1"/>
</dbReference>
<reference evidence="16" key="1">
    <citation type="submission" date="2021-09" db="EMBL/GenBank/DDBJ databases">
        <authorList>
            <consortium name="AG Swart"/>
            <person name="Singh M."/>
            <person name="Singh A."/>
            <person name="Seah K."/>
            <person name="Emmerich C."/>
        </authorList>
    </citation>
    <scope>NUCLEOTIDE SEQUENCE</scope>
    <source>
        <strain evidence="16">ATCC30299</strain>
    </source>
</reference>
<dbReference type="CDD" id="cd18079">
    <property type="entry name" value="S-AdoMet_synt"/>
    <property type="match status" value="1"/>
</dbReference>
<comment type="catalytic activity">
    <reaction evidence="11">
        <text>L-methionine + ATP + H2O = S-adenosyl-L-methionine + phosphate + diphosphate</text>
        <dbReference type="Rhea" id="RHEA:21080"/>
        <dbReference type="ChEBI" id="CHEBI:15377"/>
        <dbReference type="ChEBI" id="CHEBI:30616"/>
        <dbReference type="ChEBI" id="CHEBI:33019"/>
        <dbReference type="ChEBI" id="CHEBI:43474"/>
        <dbReference type="ChEBI" id="CHEBI:57844"/>
        <dbReference type="ChEBI" id="CHEBI:59789"/>
        <dbReference type="EC" id="2.5.1.6"/>
    </reaction>
</comment>
<dbReference type="InterPro" id="IPR022631">
    <property type="entry name" value="ADOMET_SYNTHASE_CS"/>
</dbReference>
<evidence type="ECO:0000256" key="2">
    <source>
        <dbReference type="ARBA" id="ARBA00009685"/>
    </source>
</evidence>
<dbReference type="GO" id="GO:0005524">
    <property type="term" value="F:ATP binding"/>
    <property type="evidence" value="ECO:0007669"/>
    <property type="project" value="UniProtKB-KW"/>
</dbReference>
<dbReference type="SUPFAM" id="SSF55973">
    <property type="entry name" value="S-adenosylmethionine synthetase"/>
    <property type="match status" value="3"/>
</dbReference>
<keyword evidence="4 11" id="KW-0554">One-carbon metabolism</keyword>
<dbReference type="Proteomes" id="UP001162131">
    <property type="component" value="Unassembled WGS sequence"/>
</dbReference>
<accession>A0AAU9K8T6</accession>
<evidence type="ECO:0000256" key="11">
    <source>
        <dbReference type="RuleBase" id="RU000541"/>
    </source>
</evidence>
<evidence type="ECO:0000256" key="8">
    <source>
        <dbReference type="ARBA" id="ARBA00022840"/>
    </source>
</evidence>
<dbReference type="AlphaFoldDB" id="A0AAU9K8T6"/>
<evidence type="ECO:0000313" key="17">
    <source>
        <dbReference type="Proteomes" id="UP001162131"/>
    </source>
</evidence>
<evidence type="ECO:0000259" key="14">
    <source>
        <dbReference type="Pfam" id="PF02772"/>
    </source>
</evidence>
<keyword evidence="10 11" id="KW-0630">Potassium</keyword>
<dbReference type="EMBL" id="CAJZBQ010000062">
    <property type="protein sequence ID" value="CAG9335407.1"/>
    <property type="molecule type" value="Genomic_DNA"/>
</dbReference>